<keyword evidence="2" id="KW-1185">Reference proteome</keyword>
<dbReference type="AlphaFoldDB" id="A0A0H1BCR6"/>
<comment type="caution">
    <text evidence="1">The sequence shown here is derived from an EMBL/GenBank/DDBJ whole genome shotgun (WGS) entry which is preliminary data.</text>
</comment>
<proteinExistence type="predicted"/>
<dbReference type="EMBL" id="LDEV01002417">
    <property type="protein sequence ID" value="KLJ09155.1"/>
    <property type="molecule type" value="Genomic_DNA"/>
</dbReference>
<organism evidence="1 2">
    <name type="scientific">Blastomyces silverae</name>
    <dbReference type="NCBI Taxonomy" id="2060906"/>
    <lineage>
        <taxon>Eukaryota</taxon>
        <taxon>Fungi</taxon>
        <taxon>Dikarya</taxon>
        <taxon>Ascomycota</taxon>
        <taxon>Pezizomycotina</taxon>
        <taxon>Eurotiomycetes</taxon>
        <taxon>Eurotiomycetidae</taxon>
        <taxon>Onygenales</taxon>
        <taxon>Ajellomycetaceae</taxon>
        <taxon>Blastomyces</taxon>
    </lineage>
</organism>
<evidence type="ECO:0000313" key="2">
    <source>
        <dbReference type="Proteomes" id="UP000053573"/>
    </source>
</evidence>
<reference evidence="2" key="1">
    <citation type="journal article" date="2015" name="PLoS Genet.">
        <title>The dynamic genome and transcriptome of the human fungal pathogen Blastomyces and close relative Emmonsia.</title>
        <authorList>
            <person name="Munoz J.F."/>
            <person name="Gauthier G.M."/>
            <person name="Desjardins C.A."/>
            <person name="Gallo J.E."/>
            <person name="Holder J."/>
            <person name="Sullivan T.D."/>
            <person name="Marty A.J."/>
            <person name="Carmen J.C."/>
            <person name="Chen Z."/>
            <person name="Ding L."/>
            <person name="Gujja S."/>
            <person name="Magrini V."/>
            <person name="Misas E."/>
            <person name="Mitreva M."/>
            <person name="Priest M."/>
            <person name="Saif S."/>
            <person name="Whiston E.A."/>
            <person name="Young S."/>
            <person name="Zeng Q."/>
            <person name="Goldman W.E."/>
            <person name="Mardis E.R."/>
            <person name="Taylor J.W."/>
            <person name="McEwen J.G."/>
            <person name="Clay O.K."/>
            <person name="Klein B.S."/>
            <person name="Cuomo C.A."/>
        </authorList>
    </citation>
    <scope>NUCLEOTIDE SEQUENCE [LARGE SCALE GENOMIC DNA]</scope>
    <source>
        <strain evidence="2">UAMH 139</strain>
    </source>
</reference>
<gene>
    <name evidence="1" type="ORF">EMPG_15421</name>
</gene>
<protein>
    <submittedName>
        <fullName evidence="1">Uncharacterized protein</fullName>
    </submittedName>
</protein>
<sequence length="123" mass="13781">MKTNVQFLRKLACPQEEIPQTCGSLILEVTLTMDTSHWSMDLHTTGYSHITTHIRWISGSGMMFLPVNPFSANGSSPGPSIDTMIKARHTIHSRERTKPFRFGPDTTKMILTMSSTSGSYMMN</sequence>
<name>A0A0H1BCR6_9EURO</name>
<evidence type="ECO:0000313" key="1">
    <source>
        <dbReference type="EMBL" id="KLJ09155.1"/>
    </source>
</evidence>
<dbReference type="Proteomes" id="UP000053573">
    <property type="component" value="Unassembled WGS sequence"/>
</dbReference>
<accession>A0A0H1BCR6</accession>